<organism evidence="4 5">
    <name type="scientific">Promicromonospora iranensis</name>
    <dbReference type="NCBI Taxonomy" id="1105144"/>
    <lineage>
        <taxon>Bacteria</taxon>
        <taxon>Bacillati</taxon>
        <taxon>Actinomycetota</taxon>
        <taxon>Actinomycetes</taxon>
        <taxon>Micrococcales</taxon>
        <taxon>Promicromonosporaceae</taxon>
        <taxon>Promicromonospora</taxon>
    </lineage>
</organism>
<reference evidence="4 5" key="1">
    <citation type="submission" date="2023-07" db="EMBL/GenBank/DDBJ databases">
        <title>Sequencing the genomes of 1000 actinobacteria strains.</title>
        <authorList>
            <person name="Klenk H.-P."/>
        </authorList>
    </citation>
    <scope>NUCLEOTIDE SEQUENCE [LARGE SCALE GENOMIC DNA]</scope>
    <source>
        <strain evidence="4 5">DSM 45554</strain>
    </source>
</reference>
<dbReference type="PANTHER" id="PTHR43022:SF1">
    <property type="entry name" value="PROTEIN SMF"/>
    <property type="match status" value="1"/>
</dbReference>
<proteinExistence type="inferred from homology"/>
<feature type="domain" description="Smf/DprA SLOG" evidence="3">
    <location>
        <begin position="92"/>
        <end position="301"/>
    </location>
</feature>
<accession>A0ABU2CIT5</accession>
<dbReference type="EMBL" id="JAVDYE010000001">
    <property type="protein sequence ID" value="MDR7381251.1"/>
    <property type="molecule type" value="Genomic_DNA"/>
</dbReference>
<evidence type="ECO:0000259" key="3">
    <source>
        <dbReference type="Pfam" id="PF02481"/>
    </source>
</evidence>
<dbReference type="Pfam" id="PF02481">
    <property type="entry name" value="DNA_processg_A"/>
    <property type="match status" value="1"/>
</dbReference>
<dbReference type="PANTHER" id="PTHR43022">
    <property type="entry name" value="PROTEIN SMF"/>
    <property type="match status" value="1"/>
</dbReference>
<keyword evidence="5" id="KW-1185">Reference proteome</keyword>
<evidence type="ECO:0000313" key="4">
    <source>
        <dbReference type="EMBL" id="MDR7381251.1"/>
    </source>
</evidence>
<evidence type="ECO:0000313" key="5">
    <source>
        <dbReference type="Proteomes" id="UP001183585"/>
    </source>
</evidence>
<comment type="similarity">
    <text evidence="1">Belongs to the DprA/Smf family.</text>
</comment>
<evidence type="ECO:0000256" key="1">
    <source>
        <dbReference type="ARBA" id="ARBA00006525"/>
    </source>
</evidence>
<protein>
    <submittedName>
        <fullName evidence="4">DNA processing protein</fullName>
    </submittedName>
</protein>
<dbReference type="SUPFAM" id="SSF102405">
    <property type="entry name" value="MCP/YpsA-like"/>
    <property type="match status" value="1"/>
</dbReference>
<evidence type="ECO:0000256" key="2">
    <source>
        <dbReference type="SAM" id="MobiDB-lite"/>
    </source>
</evidence>
<dbReference type="RefSeq" id="WP_274997493.1">
    <property type="nucleotide sequence ID" value="NZ_JAJQQP010000016.1"/>
</dbReference>
<sequence>MRRDLSEIADRAIDERAARIVLALACEPGDQLAPQLVAAHGAVDLVRQVSDGALQGETPRLARWRQDVAGRLDLAEVSRVLLQTEELGLGTLIPGEPGWPALAGNPATHPLVLWTRGDSSHLTSDAPRVAVIGARVPTDYGRDVARALAIDLADRRVTILGSGWPGVDATAVLGAALAGGPAIAVLPAGLDRPYPSSNANLFRATVANGGVLVSACPPGRDTNRTRTQARGRLLAALADAVVVTEGAYRSHAIKIAQEAVRLGVPVGAVPGPITDVTSTGTNDLLQRRVARIITHATDATNLITAPRPATPAAAGRSSGQEPVAPRPGNDSPSTPPALIPL</sequence>
<feature type="compositionally biased region" description="Low complexity" evidence="2">
    <location>
        <begin position="304"/>
        <end position="319"/>
    </location>
</feature>
<feature type="region of interest" description="Disordered" evidence="2">
    <location>
        <begin position="301"/>
        <end position="341"/>
    </location>
</feature>
<dbReference type="InterPro" id="IPR003488">
    <property type="entry name" value="DprA"/>
</dbReference>
<dbReference type="Proteomes" id="UP001183585">
    <property type="component" value="Unassembled WGS sequence"/>
</dbReference>
<comment type="caution">
    <text evidence="4">The sequence shown here is derived from an EMBL/GenBank/DDBJ whole genome shotgun (WGS) entry which is preliminary data.</text>
</comment>
<dbReference type="InterPro" id="IPR057666">
    <property type="entry name" value="DrpA_SLOG"/>
</dbReference>
<dbReference type="Gene3D" id="3.40.50.450">
    <property type="match status" value="1"/>
</dbReference>
<gene>
    <name evidence="4" type="ORF">J2S48_000766</name>
</gene>
<name>A0ABU2CIT5_9MICO</name>